<comment type="function">
    <text evidence="8">Catalyzes the phosphorylation of the 3'-hydroxyl group of dephosphocoenzyme A to form coenzyme A.</text>
</comment>
<keyword evidence="4 8" id="KW-0547">Nucleotide-binding</keyword>
<reference evidence="10" key="1">
    <citation type="submission" date="2020-09" db="EMBL/GenBank/DDBJ databases">
        <title>A novel bacterium of genus Hazenella, isolated from South China Sea.</title>
        <authorList>
            <person name="Huang H."/>
            <person name="Mo K."/>
            <person name="Hu Y."/>
        </authorList>
    </citation>
    <scope>NUCLEOTIDE SEQUENCE</scope>
    <source>
        <strain evidence="10">IB182357</strain>
    </source>
</reference>
<dbReference type="InterPro" id="IPR027417">
    <property type="entry name" value="P-loop_NTPase"/>
</dbReference>
<comment type="pathway">
    <text evidence="8">Cofactor biosynthesis; coenzyme A biosynthesis; CoA from (R)-pantothenate: step 5/5.</text>
</comment>
<dbReference type="InterPro" id="IPR001977">
    <property type="entry name" value="Depp_CoAkinase"/>
</dbReference>
<dbReference type="CDD" id="cd02022">
    <property type="entry name" value="DPCK"/>
    <property type="match status" value="1"/>
</dbReference>
<keyword evidence="2 8" id="KW-0963">Cytoplasm</keyword>
<dbReference type="EMBL" id="JACXAH010000014">
    <property type="protein sequence ID" value="MBD1372797.1"/>
    <property type="molecule type" value="Genomic_DNA"/>
</dbReference>
<keyword evidence="7 8" id="KW-0173">Coenzyme A biosynthesis</keyword>
<evidence type="ECO:0000256" key="3">
    <source>
        <dbReference type="ARBA" id="ARBA00022679"/>
    </source>
</evidence>
<evidence type="ECO:0000256" key="7">
    <source>
        <dbReference type="ARBA" id="ARBA00022993"/>
    </source>
</evidence>
<dbReference type="Proteomes" id="UP000661691">
    <property type="component" value="Unassembled WGS sequence"/>
</dbReference>
<dbReference type="EC" id="2.7.1.24" evidence="8 9"/>
<keyword evidence="11" id="KW-1185">Reference proteome</keyword>
<keyword evidence="6 8" id="KW-0067">ATP-binding</keyword>
<comment type="catalytic activity">
    <reaction evidence="8">
        <text>3'-dephospho-CoA + ATP = ADP + CoA + H(+)</text>
        <dbReference type="Rhea" id="RHEA:18245"/>
        <dbReference type="ChEBI" id="CHEBI:15378"/>
        <dbReference type="ChEBI" id="CHEBI:30616"/>
        <dbReference type="ChEBI" id="CHEBI:57287"/>
        <dbReference type="ChEBI" id="CHEBI:57328"/>
        <dbReference type="ChEBI" id="CHEBI:456216"/>
        <dbReference type="EC" id="2.7.1.24"/>
    </reaction>
</comment>
<protein>
    <recommendedName>
        <fullName evidence="8 9">Dephospho-CoA kinase</fullName>
        <ecNumber evidence="8 9">2.7.1.24</ecNumber>
    </recommendedName>
    <alternativeName>
        <fullName evidence="8">Dephosphocoenzyme A kinase</fullName>
    </alternativeName>
</protein>
<evidence type="ECO:0000256" key="4">
    <source>
        <dbReference type="ARBA" id="ARBA00022741"/>
    </source>
</evidence>
<dbReference type="PANTHER" id="PTHR10695:SF46">
    <property type="entry name" value="BIFUNCTIONAL COENZYME A SYNTHASE-RELATED"/>
    <property type="match status" value="1"/>
</dbReference>
<name>A0A926RUN6_9BACL</name>
<evidence type="ECO:0000256" key="8">
    <source>
        <dbReference type="HAMAP-Rule" id="MF_00376"/>
    </source>
</evidence>
<dbReference type="NCBIfam" id="TIGR00152">
    <property type="entry name" value="dephospho-CoA kinase"/>
    <property type="match status" value="1"/>
</dbReference>
<evidence type="ECO:0000256" key="2">
    <source>
        <dbReference type="ARBA" id="ARBA00022490"/>
    </source>
</evidence>
<sequence length="204" mass="23289">MNIGLTGGIATGKSTVAEMLKLRGAIISDADVIAREVVAAGSPGLAQVVAHFGKLYLRPDGTLDRIRLGERIFQDKQARSELNHILHPLIMAKMQKEVRRIEKENPDTIIVWDIPLLYEEDLTEFVEKVIVVYVAEDQQIKRLMLRNNYTEEEATMRVQSQMSIERKKERADFVIDNQGTLSETERQVDQLWNYLILKNGSNRP</sequence>
<dbReference type="FunFam" id="3.40.50.300:FF:000991">
    <property type="entry name" value="Dephospho-CoA kinase"/>
    <property type="match status" value="1"/>
</dbReference>
<accession>A0A926RUN6</accession>
<dbReference type="GO" id="GO:0005524">
    <property type="term" value="F:ATP binding"/>
    <property type="evidence" value="ECO:0007669"/>
    <property type="project" value="UniProtKB-UniRule"/>
</dbReference>
<dbReference type="PROSITE" id="PS51219">
    <property type="entry name" value="DPCK"/>
    <property type="match status" value="1"/>
</dbReference>
<dbReference type="PANTHER" id="PTHR10695">
    <property type="entry name" value="DEPHOSPHO-COA KINASE-RELATED"/>
    <property type="match status" value="1"/>
</dbReference>
<comment type="caution">
    <text evidence="10">The sequence shown here is derived from an EMBL/GenBank/DDBJ whole genome shotgun (WGS) entry which is preliminary data.</text>
</comment>
<evidence type="ECO:0000313" key="11">
    <source>
        <dbReference type="Proteomes" id="UP000661691"/>
    </source>
</evidence>
<gene>
    <name evidence="8" type="primary">coaE</name>
    <name evidence="10" type="ORF">IC620_10550</name>
</gene>
<evidence type="ECO:0000313" key="10">
    <source>
        <dbReference type="EMBL" id="MBD1372797.1"/>
    </source>
</evidence>
<comment type="subcellular location">
    <subcellularLocation>
        <location evidence="8">Cytoplasm</location>
    </subcellularLocation>
</comment>
<comment type="similarity">
    <text evidence="1 8">Belongs to the CoaE family.</text>
</comment>
<dbReference type="Pfam" id="PF01121">
    <property type="entry name" value="CoaE"/>
    <property type="match status" value="1"/>
</dbReference>
<proteinExistence type="inferred from homology"/>
<evidence type="ECO:0000256" key="9">
    <source>
        <dbReference type="NCBIfam" id="TIGR00152"/>
    </source>
</evidence>
<dbReference type="Gene3D" id="3.40.50.300">
    <property type="entry name" value="P-loop containing nucleotide triphosphate hydrolases"/>
    <property type="match status" value="1"/>
</dbReference>
<dbReference type="GO" id="GO:0004140">
    <property type="term" value="F:dephospho-CoA kinase activity"/>
    <property type="evidence" value="ECO:0007669"/>
    <property type="project" value="UniProtKB-UniRule"/>
</dbReference>
<evidence type="ECO:0000256" key="1">
    <source>
        <dbReference type="ARBA" id="ARBA00009018"/>
    </source>
</evidence>
<keyword evidence="3 8" id="KW-0808">Transferase</keyword>
<keyword evidence="5 8" id="KW-0418">Kinase</keyword>
<dbReference type="GO" id="GO:0015937">
    <property type="term" value="P:coenzyme A biosynthetic process"/>
    <property type="evidence" value="ECO:0007669"/>
    <property type="project" value="UniProtKB-UniRule"/>
</dbReference>
<dbReference type="AlphaFoldDB" id="A0A926RUN6"/>
<dbReference type="GO" id="GO:0005737">
    <property type="term" value="C:cytoplasm"/>
    <property type="evidence" value="ECO:0007669"/>
    <property type="project" value="UniProtKB-SubCell"/>
</dbReference>
<dbReference type="RefSeq" id="WP_191138688.1">
    <property type="nucleotide sequence ID" value="NZ_JACXAG020000001.1"/>
</dbReference>
<dbReference type="HAMAP" id="MF_00376">
    <property type="entry name" value="Dephospho_CoA_kinase"/>
    <property type="match status" value="1"/>
</dbReference>
<organism evidence="10 11">
    <name type="scientific">Polycladospora coralii</name>
    <dbReference type="NCBI Taxonomy" id="2771432"/>
    <lineage>
        <taxon>Bacteria</taxon>
        <taxon>Bacillati</taxon>
        <taxon>Bacillota</taxon>
        <taxon>Bacilli</taxon>
        <taxon>Bacillales</taxon>
        <taxon>Thermoactinomycetaceae</taxon>
        <taxon>Polycladospora</taxon>
    </lineage>
</organism>
<feature type="binding site" evidence="8">
    <location>
        <begin position="10"/>
        <end position="15"/>
    </location>
    <ligand>
        <name>ATP</name>
        <dbReference type="ChEBI" id="CHEBI:30616"/>
    </ligand>
</feature>
<dbReference type="SUPFAM" id="SSF52540">
    <property type="entry name" value="P-loop containing nucleoside triphosphate hydrolases"/>
    <property type="match status" value="1"/>
</dbReference>
<evidence type="ECO:0000256" key="5">
    <source>
        <dbReference type="ARBA" id="ARBA00022777"/>
    </source>
</evidence>
<evidence type="ECO:0000256" key="6">
    <source>
        <dbReference type="ARBA" id="ARBA00022840"/>
    </source>
</evidence>